<evidence type="ECO:0000256" key="1">
    <source>
        <dbReference type="SAM" id="Phobius"/>
    </source>
</evidence>
<reference evidence="3" key="1">
    <citation type="submission" date="2016-11" db="UniProtKB">
        <authorList>
            <consortium name="WormBaseParasite"/>
        </authorList>
    </citation>
    <scope>IDENTIFICATION</scope>
</reference>
<protein>
    <submittedName>
        <fullName evidence="3">Uncharacterized protein</fullName>
    </submittedName>
</protein>
<dbReference type="WBParaSite" id="Hba_05577">
    <property type="protein sequence ID" value="Hba_05577"/>
    <property type="gene ID" value="Hba_05577"/>
</dbReference>
<name>A0A1I7WKS6_HETBA</name>
<accession>A0A1I7WKS6</accession>
<keyword evidence="2" id="KW-1185">Reference proteome</keyword>
<keyword evidence="1" id="KW-0812">Transmembrane</keyword>
<proteinExistence type="predicted"/>
<organism evidence="2 3">
    <name type="scientific">Heterorhabditis bacteriophora</name>
    <name type="common">Entomopathogenic nematode worm</name>
    <dbReference type="NCBI Taxonomy" id="37862"/>
    <lineage>
        <taxon>Eukaryota</taxon>
        <taxon>Metazoa</taxon>
        <taxon>Ecdysozoa</taxon>
        <taxon>Nematoda</taxon>
        <taxon>Chromadorea</taxon>
        <taxon>Rhabditida</taxon>
        <taxon>Rhabditina</taxon>
        <taxon>Rhabditomorpha</taxon>
        <taxon>Strongyloidea</taxon>
        <taxon>Heterorhabditidae</taxon>
        <taxon>Heterorhabditis</taxon>
    </lineage>
</organism>
<keyword evidence="1" id="KW-0472">Membrane</keyword>
<dbReference type="AlphaFoldDB" id="A0A1I7WKS6"/>
<dbReference type="Proteomes" id="UP000095283">
    <property type="component" value="Unplaced"/>
</dbReference>
<feature type="transmembrane region" description="Helical" evidence="1">
    <location>
        <begin position="96"/>
        <end position="118"/>
    </location>
</feature>
<sequence>MTKVRNNRRRSLAVSWPMVSFHLPLYSCVSPFTLRNFPVSQASEALQKTIPTTSDNYHTIECFTRFVLYLSFLNNPLNVRYSLFHRKNYIEKNHNLMLNAGDLLPGILAVTVYLLTVYLPLKTIFLLFYKITSKLLFYALAILPRCGKSLIPIMYFFKHLIIGCPVFERIIIIFKYTVVKFFEANLILEHLKRRVVFPNLYYTECHVYHIKYRESNKFIINDLNFLYIITILNNCIKINNYNKNKKLRKRYIKYFIFSLTNVQLRLNVHFEKIRQLRRILKIDNVREFQLKRQTIHNHHNLHNLRIHHNRRTLHMLRKHHMLHTRQHRILHHTWQVREEPFPSLKKNRIKIIIRYKRSSHNQ</sequence>
<keyword evidence="1" id="KW-1133">Transmembrane helix</keyword>
<evidence type="ECO:0000313" key="3">
    <source>
        <dbReference type="WBParaSite" id="Hba_05577"/>
    </source>
</evidence>
<evidence type="ECO:0000313" key="2">
    <source>
        <dbReference type="Proteomes" id="UP000095283"/>
    </source>
</evidence>